<sequence>MKKIISIIFLFMFSSFVSANPFEHPKFSNYKVPVYKGKAAPLSLSDSYARHYKTRFTEALKESPNFAGEYIITVWGCGTNCAIYSFINKRTGKILEKTFGGELGENVAVATPDSRLLITKKEIVNDDYETLGYMVYYYILQNTKFKKIGEHPISKEAFYAE</sequence>
<dbReference type="EMBL" id="JAXHPL010000109">
    <property type="protein sequence ID" value="MDY6487973.1"/>
    <property type="molecule type" value="Genomic_DNA"/>
</dbReference>
<proteinExistence type="predicted"/>
<accession>A0AB35V0T7</accession>
<feature type="chain" id="PRO_5044264016" evidence="1">
    <location>
        <begin position="20"/>
        <end position="161"/>
    </location>
</feature>
<dbReference type="AlphaFoldDB" id="A0AB35V0T7"/>
<dbReference type="Proteomes" id="UP001278995">
    <property type="component" value="Unassembled WGS sequence"/>
</dbReference>
<comment type="caution">
    <text evidence="2">The sequence shown here is derived from an EMBL/GenBank/DDBJ whole genome shotgun (WGS) entry which is preliminary data.</text>
</comment>
<dbReference type="RefSeq" id="WP_257224070.1">
    <property type="nucleotide sequence ID" value="NZ_JAXHPL010000109.1"/>
</dbReference>
<gene>
    <name evidence="2" type="ORF">SKM51_12355</name>
</gene>
<feature type="signal peptide" evidence="1">
    <location>
        <begin position="1"/>
        <end position="19"/>
    </location>
</feature>
<protein>
    <submittedName>
        <fullName evidence="2">Uncharacterized protein</fullName>
    </submittedName>
</protein>
<evidence type="ECO:0000313" key="2">
    <source>
        <dbReference type="EMBL" id="MDY6487973.1"/>
    </source>
</evidence>
<evidence type="ECO:0000256" key="1">
    <source>
        <dbReference type="SAM" id="SignalP"/>
    </source>
</evidence>
<organism evidence="2 3">
    <name type="scientific">Acinetobacter faecalis</name>
    <dbReference type="NCBI Taxonomy" id="2665161"/>
    <lineage>
        <taxon>Bacteria</taxon>
        <taxon>Pseudomonadati</taxon>
        <taxon>Pseudomonadota</taxon>
        <taxon>Gammaproteobacteria</taxon>
        <taxon>Moraxellales</taxon>
        <taxon>Moraxellaceae</taxon>
        <taxon>Acinetobacter</taxon>
    </lineage>
</organism>
<name>A0AB35V0T7_9GAMM</name>
<keyword evidence="1" id="KW-0732">Signal</keyword>
<reference evidence="2 3" key="1">
    <citation type="submission" date="2023-11" db="EMBL/GenBank/DDBJ databases">
        <title>The common occurrence of Acinetobacte faecalis in cattle feces and its emended description.</title>
        <authorList>
            <person name="Kyselkova M."/>
            <person name="Xanthopoulou K."/>
            <person name="Shestivska V."/>
            <person name="Spanelova P."/>
            <person name="Maixnerova M."/>
            <person name="Higgins P.G."/>
            <person name="Nemec A."/>
        </authorList>
    </citation>
    <scope>NUCLEOTIDE SEQUENCE [LARGE SCALE GENOMIC DNA]</scope>
    <source>
        <strain evidence="2 3">ANC 7483</strain>
    </source>
</reference>
<evidence type="ECO:0000313" key="3">
    <source>
        <dbReference type="Proteomes" id="UP001278995"/>
    </source>
</evidence>